<keyword evidence="2" id="KW-1185">Reference proteome</keyword>
<proteinExistence type="predicted"/>
<reference evidence="1" key="2">
    <citation type="journal article" date="2007" name="Science">
        <title>Draft genome sequence of the sexually transmitted pathogen Trichomonas vaginalis.</title>
        <authorList>
            <person name="Carlton J.M."/>
            <person name="Hirt R.P."/>
            <person name="Silva J.C."/>
            <person name="Delcher A.L."/>
            <person name="Schatz M."/>
            <person name="Zhao Q."/>
            <person name="Wortman J.R."/>
            <person name="Bidwell S.L."/>
            <person name="Alsmark U.C.M."/>
            <person name="Besteiro S."/>
            <person name="Sicheritz-Ponten T."/>
            <person name="Noel C.J."/>
            <person name="Dacks J.B."/>
            <person name="Foster P.G."/>
            <person name="Simillion C."/>
            <person name="Van de Peer Y."/>
            <person name="Miranda-Saavedra D."/>
            <person name="Barton G.J."/>
            <person name="Westrop G.D."/>
            <person name="Mueller S."/>
            <person name="Dessi D."/>
            <person name="Fiori P.L."/>
            <person name="Ren Q."/>
            <person name="Paulsen I."/>
            <person name="Zhang H."/>
            <person name="Bastida-Corcuera F.D."/>
            <person name="Simoes-Barbosa A."/>
            <person name="Brown M.T."/>
            <person name="Hayes R.D."/>
            <person name="Mukherjee M."/>
            <person name="Okumura C.Y."/>
            <person name="Schneider R."/>
            <person name="Smith A.J."/>
            <person name="Vanacova S."/>
            <person name="Villalvazo M."/>
            <person name="Haas B.J."/>
            <person name="Pertea M."/>
            <person name="Feldblyum T.V."/>
            <person name="Utterback T.R."/>
            <person name="Shu C.L."/>
            <person name="Osoegawa K."/>
            <person name="de Jong P.J."/>
            <person name="Hrdy I."/>
            <person name="Horvathova L."/>
            <person name="Zubacova Z."/>
            <person name="Dolezal P."/>
            <person name="Malik S.B."/>
            <person name="Logsdon J.M. Jr."/>
            <person name="Henze K."/>
            <person name="Gupta A."/>
            <person name="Wang C.C."/>
            <person name="Dunne R.L."/>
            <person name="Upcroft J.A."/>
            <person name="Upcroft P."/>
            <person name="White O."/>
            <person name="Salzberg S.L."/>
            <person name="Tang P."/>
            <person name="Chiu C.-H."/>
            <person name="Lee Y.-S."/>
            <person name="Embley T.M."/>
            <person name="Coombs G.H."/>
            <person name="Mottram J.C."/>
            <person name="Tachezy J."/>
            <person name="Fraser-Liggett C.M."/>
            <person name="Johnson P.J."/>
        </authorList>
    </citation>
    <scope>NUCLEOTIDE SEQUENCE [LARGE SCALE GENOMIC DNA]</scope>
    <source>
        <strain evidence="1">G3</strain>
    </source>
</reference>
<protein>
    <recommendedName>
        <fullName evidence="3">Right handed beta helix domain-containing protein</fullName>
    </recommendedName>
</protein>
<sequence length="331" mass="37530">MLFLVFNKASVSNDIWIDYYGLPSETPNTITNNSALLINKNFFLLDSKFHDISNSAINCTTNYVKLLHSKCTYINITKNFSYGGSIYFQCNSSIVQDRFCTITCFAPYEGMHSFTNVKHFNNKNFINLSSINQCGYGDTGTSSIYHYDGQKTLISTNITRIICFDCSGYSFSNDPVNVSYCCINSNYDHYHYSSLIYHGANFDAIVKQSIFKNSTCNSVCYSSRSDTTVLECIFLENNAAKTFSNGYLSKTRIIHCYVDNYSVGTYWGENSITTDEPTTEWFNIVFSQVALGECDALKTNIYGNKIVKTKLNRAPFSLMDIHMGLIGLQFW</sequence>
<dbReference type="VEuPathDB" id="TrichDB:TVAGG3_0779760"/>
<evidence type="ECO:0008006" key="3">
    <source>
        <dbReference type="Google" id="ProtNLM"/>
    </source>
</evidence>
<dbReference type="RefSeq" id="XP_001323856.1">
    <property type="nucleotide sequence ID" value="XM_001323821.1"/>
</dbReference>
<accession>A2E6N9</accession>
<dbReference type="KEGG" id="tva:4769594"/>
<gene>
    <name evidence="1" type="ORF">TVAG_158580</name>
</gene>
<dbReference type="AlphaFoldDB" id="A2E6N9"/>
<organism evidence="1 2">
    <name type="scientific">Trichomonas vaginalis (strain ATCC PRA-98 / G3)</name>
    <dbReference type="NCBI Taxonomy" id="412133"/>
    <lineage>
        <taxon>Eukaryota</taxon>
        <taxon>Metamonada</taxon>
        <taxon>Parabasalia</taxon>
        <taxon>Trichomonadida</taxon>
        <taxon>Trichomonadidae</taxon>
        <taxon>Trichomonas</taxon>
    </lineage>
</organism>
<dbReference type="VEuPathDB" id="TrichDB:TVAG_158580"/>
<name>A2E6N9_TRIV3</name>
<dbReference type="InParanoid" id="A2E6N9"/>
<dbReference type="EMBL" id="DS113315">
    <property type="protein sequence ID" value="EAY11633.1"/>
    <property type="molecule type" value="Genomic_DNA"/>
</dbReference>
<dbReference type="Proteomes" id="UP000001542">
    <property type="component" value="Unassembled WGS sequence"/>
</dbReference>
<evidence type="ECO:0000313" key="2">
    <source>
        <dbReference type="Proteomes" id="UP000001542"/>
    </source>
</evidence>
<reference evidence="1" key="1">
    <citation type="submission" date="2006-10" db="EMBL/GenBank/DDBJ databases">
        <authorList>
            <person name="Amadeo P."/>
            <person name="Zhao Q."/>
            <person name="Wortman J."/>
            <person name="Fraser-Liggett C."/>
            <person name="Carlton J."/>
        </authorList>
    </citation>
    <scope>NUCLEOTIDE SEQUENCE</scope>
    <source>
        <strain evidence="1">G3</strain>
    </source>
</reference>
<evidence type="ECO:0000313" key="1">
    <source>
        <dbReference type="EMBL" id="EAY11633.1"/>
    </source>
</evidence>